<protein>
    <submittedName>
        <fullName evidence="1">Uncharacterized protein</fullName>
    </submittedName>
</protein>
<reference evidence="1" key="1">
    <citation type="journal article" date="2021" name="Proc. Natl. Acad. Sci. U.S.A.">
        <title>A Catalog of Tens of Thousands of Viruses from Human Metagenomes Reveals Hidden Associations with Chronic Diseases.</title>
        <authorList>
            <person name="Tisza M.J."/>
            <person name="Buck C.B."/>
        </authorList>
    </citation>
    <scope>NUCLEOTIDE SEQUENCE</scope>
    <source>
        <strain evidence="1">CtZro7</strain>
    </source>
</reference>
<proteinExistence type="predicted"/>
<accession>A0A8S5PPR9</accession>
<sequence>MEKKKLTESERIAKVILPQIQEMQRRTFFDKHLGISIVVDPCISAQIGVCVGYNKDKKDVDSLTYNEYFSFNPFYSTEENDAKFESLVAYVNEKAGK</sequence>
<evidence type="ECO:0000313" key="1">
    <source>
        <dbReference type="EMBL" id="DAE09159.1"/>
    </source>
</evidence>
<dbReference type="EMBL" id="BK015483">
    <property type="protein sequence ID" value="DAE09159.1"/>
    <property type="molecule type" value="Genomic_DNA"/>
</dbReference>
<organism evidence="1">
    <name type="scientific">Siphoviridae sp. ctZro7</name>
    <dbReference type="NCBI Taxonomy" id="2825561"/>
    <lineage>
        <taxon>Viruses</taxon>
        <taxon>Duplodnaviria</taxon>
        <taxon>Heunggongvirae</taxon>
        <taxon>Uroviricota</taxon>
        <taxon>Caudoviricetes</taxon>
    </lineage>
</organism>
<name>A0A8S5PPR9_9CAUD</name>